<dbReference type="Proteomes" id="UP001597400">
    <property type="component" value="Unassembled WGS sequence"/>
</dbReference>
<comment type="caution">
    <text evidence="2">The sequence shown here is derived from an EMBL/GenBank/DDBJ whole genome shotgun (WGS) entry which is preliminary data.</text>
</comment>
<keyword evidence="1" id="KW-0472">Membrane</keyword>
<accession>A0ABW4TX34</accession>
<feature type="transmembrane region" description="Helical" evidence="1">
    <location>
        <begin position="80"/>
        <end position="99"/>
    </location>
</feature>
<feature type="transmembrane region" description="Helical" evidence="1">
    <location>
        <begin position="6"/>
        <end position="27"/>
    </location>
</feature>
<evidence type="ECO:0000313" key="3">
    <source>
        <dbReference type="Proteomes" id="UP001597400"/>
    </source>
</evidence>
<reference evidence="3" key="1">
    <citation type="journal article" date="2019" name="Int. J. Syst. Evol. Microbiol.">
        <title>The Global Catalogue of Microorganisms (GCM) 10K type strain sequencing project: providing services to taxonomists for standard genome sequencing and annotation.</title>
        <authorList>
            <consortium name="The Broad Institute Genomics Platform"/>
            <consortium name="The Broad Institute Genome Sequencing Center for Infectious Disease"/>
            <person name="Wu L."/>
            <person name="Ma J."/>
        </authorList>
    </citation>
    <scope>NUCLEOTIDE SEQUENCE [LARGE SCALE GENOMIC DNA]</scope>
    <source>
        <strain evidence="3">CGMCC 1.12702</strain>
    </source>
</reference>
<dbReference type="RefSeq" id="WP_380928164.1">
    <property type="nucleotide sequence ID" value="NZ_JBHUGS010000001.1"/>
</dbReference>
<feature type="transmembrane region" description="Helical" evidence="1">
    <location>
        <begin position="144"/>
        <end position="165"/>
    </location>
</feature>
<dbReference type="EMBL" id="JBHUGS010000001">
    <property type="protein sequence ID" value="MFD1950277.1"/>
    <property type="molecule type" value="Genomic_DNA"/>
</dbReference>
<keyword evidence="3" id="KW-1185">Reference proteome</keyword>
<gene>
    <name evidence="2" type="ORF">ACFSGX_05790</name>
</gene>
<proteinExistence type="predicted"/>
<evidence type="ECO:0000256" key="1">
    <source>
        <dbReference type="SAM" id="Phobius"/>
    </source>
</evidence>
<organism evidence="2 3">
    <name type="scientific">Sphingomonas arantia</name>
    <dbReference type="NCBI Taxonomy" id="1460676"/>
    <lineage>
        <taxon>Bacteria</taxon>
        <taxon>Pseudomonadati</taxon>
        <taxon>Pseudomonadota</taxon>
        <taxon>Alphaproteobacteria</taxon>
        <taxon>Sphingomonadales</taxon>
        <taxon>Sphingomonadaceae</taxon>
        <taxon>Sphingomonas</taxon>
    </lineage>
</organism>
<keyword evidence="1" id="KW-1133">Transmembrane helix</keyword>
<keyword evidence="1" id="KW-0812">Transmembrane</keyword>
<protein>
    <submittedName>
        <fullName evidence="2">Uncharacterized protein</fullName>
    </submittedName>
</protein>
<sequence>MTDPSVVHVVGVTAVWIIFLSALRFIAVSGHGLKPVLLCLKRVARSRNATWADRRRWFSQSLDAQYADLIIALTTRWSGLLLFGGMTLIGVGLSFGSVGDVAQLVARLPGRWDAFDRSMDFAGAIALSLGMSAMHAAVTRKRSLSVYVSIGFAVMGLGIGIVTAVRP</sequence>
<name>A0ABW4TX34_9SPHN</name>
<evidence type="ECO:0000313" key="2">
    <source>
        <dbReference type="EMBL" id="MFD1950277.1"/>
    </source>
</evidence>
<feature type="transmembrane region" description="Helical" evidence="1">
    <location>
        <begin position="119"/>
        <end position="137"/>
    </location>
</feature>